<feature type="domain" description="ABC3 transporter permease C-terminal" evidence="7">
    <location>
        <begin position="297"/>
        <end position="409"/>
    </location>
</feature>
<dbReference type="InterPro" id="IPR003838">
    <property type="entry name" value="ABC3_permease_C"/>
</dbReference>
<evidence type="ECO:0000259" key="7">
    <source>
        <dbReference type="Pfam" id="PF02687"/>
    </source>
</evidence>
<evidence type="ECO:0000256" key="2">
    <source>
        <dbReference type="ARBA" id="ARBA00022475"/>
    </source>
</evidence>
<keyword evidence="2" id="KW-1003">Cell membrane</keyword>
<evidence type="ECO:0000256" key="6">
    <source>
        <dbReference type="SAM" id="Phobius"/>
    </source>
</evidence>
<reference evidence="9 10" key="1">
    <citation type="submission" date="2019-11" db="EMBL/GenBank/DDBJ databases">
        <title>Spirosoma endbachense sp. nov., isolated from a natural salt meadow.</title>
        <authorList>
            <person name="Rojas J."/>
            <person name="Ambika Manirajan B."/>
            <person name="Ratering S."/>
            <person name="Suarez C."/>
            <person name="Geissler-Plaum R."/>
            <person name="Schnell S."/>
        </authorList>
    </citation>
    <scope>NUCLEOTIDE SEQUENCE [LARGE SCALE GENOMIC DNA]</scope>
    <source>
        <strain evidence="9 10">I-24</strain>
    </source>
</reference>
<dbReference type="InterPro" id="IPR050250">
    <property type="entry name" value="Macrolide_Exporter_MacB"/>
</dbReference>
<accession>A0A6P1W9G1</accession>
<organism evidence="9 10">
    <name type="scientific">Spirosoma endbachense</name>
    <dbReference type="NCBI Taxonomy" id="2666025"/>
    <lineage>
        <taxon>Bacteria</taxon>
        <taxon>Pseudomonadati</taxon>
        <taxon>Bacteroidota</taxon>
        <taxon>Cytophagia</taxon>
        <taxon>Cytophagales</taxon>
        <taxon>Cytophagaceae</taxon>
        <taxon>Spirosoma</taxon>
    </lineage>
</organism>
<protein>
    <submittedName>
        <fullName evidence="9">FtsX-like permease family protein</fullName>
    </submittedName>
</protein>
<proteinExistence type="predicted"/>
<dbReference type="PROSITE" id="PS51257">
    <property type="entry name" value="PROKAR_LIPOPROTEIN"/>
    <property type="match status" value="1"/>
</dbReference>
<feature type="transmembrane region" description="Helical" evidence="6">
    <location>
        <begin position="434"/>
        <end position="454"/>
    </location>
</feature>
<feature type="transmembrane region" description="Helical" evidence="6">
    <location>
        <begin position="384"/>
        <end position="408"/>
    </location>
</feature>
<evidence type="ECO:0000256" key="1">
    <source>
        <dbReference type="ARBA" id="ARBA00004651"/>
    </source>
</evidence>
<dbReference type="Pfam" id="PF02687">
    <property type="entry name" value="FtsX"/>
    <property type="match status" value="2"/>
</dbReference>
<dbReference type="AlphaFoldDB" id="A0A6P1W9G1"/>
<feature type="domain" description="MacB-like periplasmic core" evidence="8">
    <location>
        <begin position="20"/>
        <end position="243"/>
    </location>
</feature>
<name>A0A6P1W9G1_9BACT</name>
<dbReference type="KEGG" id="senf:GJR95_05365"/>
<evidence type="ECO:0000256" key="5">
    <source>
        <dbReference type="ARBA" id="ARBA00023136"/>
    </source>
</evidence>
<feature type="transmembrane region" description="Helical" evidence="6">
    <location>
        <begin position="341"/>
        <end position="364"/>
    </location>
</feature>
<feature type="transmembrane region" description="Helical" evidence="6">
    <location>
        <begin position="679"/>
        <end position="705"/>
    </location>
</feature>
<keyword evidence="4 6" id="KW-1133">Transmembrane helix</keyword>
<sequence>MLRNYVKIAFRNLSRNKAYSFINIAGLAVGIAACLLVFLVVQFELSFDNFHTKKDRIYQVVSEFHYGAVSYGEGVPLPVPTALRLDYPQLEKVAAIVAGGGQINIYDSKKQIIEKKFKDEGGVYYAEPQFFAMFDFGLLAGNPQTALSEPNTAILTQETAEKFFGDWKEAIGKTINVGNGKDFYRVTGILKNIPANSDFPLKVVLSYKNFLQGSSNRDDWESVSHNWNCFILLPQNVSPDQFNSWMLAFDKKHKTPYQLSRVRNFIRPLDEVHFDSRFSNFSDHTISPEMIHVLELIGVFLLLVACVNFINLATAQAVNRSREVGVRKALGSNRGQLTSQFLGETTVITIASLFIAVLLAQLTLPFLNQLLHFSLHLSFIDNPTLLLFLAVTAIVVIFLSGFYPAWVLSGFKATLALKSKITAKTIGGISLRRGLVVTQFVIAQVLIIVTVVIVRQMSFFQTKSLGFDKETIVRVPIPNDSISRTKFDLLKTQLVQQSGIENVSFAFRAPADKWTWNTPFRYNRNLKETDFSALLNWADADYFKTFNLPIIEGKAYSASDTVQGYVVNETLVKRLGVKNLRDVIGKEISVWGGMKAPIVGVVKDFHAHSLHGAIPPVLMASRKNNFGLIGVKLQPQNIKGGLASVEKIWTRIFPNYIYEYEFLDKSIARFYEQEEQLSILYKLFSAIAIFISCLGLYGLVSFMAVQRTREVGIRKVLGASVSQIVYLFSKEFTILIGVAFVIAAPVSYYFMQKWLEKFEFRIPLSIGIFLIAIGLSVLIAWITVSYKAVRAALMNPVNSLRSE</sequence>
<dbReference type="Proteomes" id="UP000464577">
    <property type="component" value="Chromosome"/>
</dbReference>
<dbReference type="PANTHER" id="PTHR30572:SF18">
    <property type="entry name" value="ABC-TYPE MACROLIDE FAMILY EXPORT SYSTEM PERMEASE COMPONENT 2"/>
    <property type="match status" value="1"/>
</dbReference>
<feature type="transmembrane region" description="Helical" evidence="6">
    <location>
        <begin position="290"/>
        <end position="312"/>
    </location>
</feature>
<evidence type="ECO:0000259" key="8">
    <source>
        <dbReference type="Pfam" id="PF12704"/>
    </source>
</evidence>
<dbReference type="Pfam" id="PF12704">
    <property type="entry name" value="MacB_PCD"/>
    <property type="match status" value="2"/>
</dbReference>
<feature type="transmembrane region" description="Helical" evidence="6">
    <location>
        <begin position="732"/>
        <end position="750"/>
    </location>
</feature>
<feature type="domain" description="ABC3 transporter permease C-terminal" evidence="7">
    <location>
        <begin position="683"/>
        <end position="795"/>
    </location>
</feature>
<dbReference type="GO" id="GO:0022857">
    <property type="term" value="F:transmembrane transporter activity"/>
    <property type="evidence" value="ECO:0007669"/>
    <property type="project" value="TreeGrafter"/>
</dbReference>
<evidence type="ECO:0000256" key="4">
    <source>
        <dbReference type="ARBA" id="ARBA00022989"/>
    </source>
</evidence>
<keyword evidence="10" id="KW-1185">Reference proteome</keyword>
<dbReference type="GO" id="GO:0005886">
    <property type="term" value="C:plasma membrane"/>
    <property type="evidence" value="ECO:0007669"/>
    <property type="project" value="UniProtKB-SubCell"/>
</dbReference>
<dbReference type="EMBL" id="CP045997">
    <property type="protein sequence ID" value="QHW01199.1"/>
    <property type="molecule type" value="Genomic_DNA"/>
</dbReference>
<feature type="transmembrane region" description="Helical" evidence="6">
    <location>
        <begin position="762"/>
        <end position="784"/>
    </location>
</feature>
<evidence type="ECO:0000313" key="10">
    <source>
        <dbReference type="Proteomes" id="UP000464577"/>
    </source>
</evidence>
<dbReference type="InterPro" id="IPR025857">
    <property type="entry name" value="MacB_PCD"/>
</dbReference>
<evidence type="ECO:0000313" key="9">
    <source>
        <dbReference type="EMBL" id="QHW01199.1"/>
    </source>
</evidence>
<keyword evidence="3 6" id="KW-0812">Transmembrane</keyword>
<feature type="transmembrane region" description="Helical" evidence="6">
    <location>
        <begin position="21"/>
        <end position="41"/>
    </location>
</feature>
<keyword evidence="5 6" id="KW-0472">Membrane</keyword>
<evidence type="ECO:0000256" key="3">
    <source>
        <dbReference type="ARBA" id="ARBA00022692"/>
    </source>
</evidence>
<feature type="domain" description="MacB-like periplasmic core" evidence="8">
    <location>
        <begin position="444"/>
        <end position="605"/>
    </location>
</feature>
<gene>
    <name evidence="9" type="ORF">GJR95_05365</name>
</gene>
<comment type="subcellular location">
    <subcellularLocation>
        <location evidence="1">Cell membrane</location>
        <topology evidence="1">Multi-pass membrane protein</topology>
    </subcellularLocation>
</comment>
<dbReference type="PANTHER" id="PTHR30572">
    <property type="entry name" value="MEMBRANE COMPONENT OF TRANSPORTER-RELATED"/>
    <property type="match status" value="1"/>
</dbReference>